<evidence type="ECO:0000256" key="9">
    <source>
        <dbReference type="SAM" id="MobiDB-lite"/>
    </source>
</evidence>
<evidence type="ECO:0000256" key="3">
    <source>
        <dbReference type="ARBA" id="ARBA00022741"/>
    </source>
</evidence>
<dbReference type="InterPro" id="IPR053016">
    <property type="entry name" value="CTF18-RFC_complex"/>
</dbReference>
<feature type="domain" description="AAA+ ATPase" evidence="10">
    <location>
        <begin position="254"/>
        <end position="404"/>
    </location>
</feature>
<dbReference type="CDD" id="cd00009">
    <property type="entry name" value="AAA"/>
    <property type="match status" value="1"/>
</dbReference>
<gene>
    <name evidence="11" type="ORF">FA15DRAFT_699729</name>
</gene>
<dbReference type="OrthoDB" id="2195431at2759"/>
<organism evidence="11 12">
    <name type="scientific">Coprinopsis marcescibilis</name>
    <name type="common">Agaric fungus</name>
    <name type="synonym">Psathyrella marcescibilis</name>
    <dbReference type="NCBI Taxonomy" id="230819"/>
    <lineage>
        <taxon>Eukaryota</taxon>
        <taxon>Fungi</taxon>
        <taxon>Dikarya</taxon>
        <taxon>Basidiomycota</taxon>
        <taxon>Agaricomycotina</taxon>
        <taxon>Agaricomycetes</taxon>
        <taxon>Agaricomycetidae</taxon>
        <taxon>Agaricales</taxon>
        <taxon>Agaricineae</taxon>
        <taxon>Psathyrellaceae</taxon>
        <taxon>Coprinopsis</taxon>
    </lineage>
</organism>
<comment type="similarity">
    <text evidence="8">Belongs to the activator 1 small subunits family. CTF18 subfamily.</text>
</comment>
<evidence type="ECO:0000256" key="5">
    <source>
        <dbReference type="ARBA" id="ARBA00023125"/>
    </source>
</evidence>
<dbReference type="Pfam" id="PF00004">
    <property type="entry name" value="AAA"/>
    <property type="match status" value="1"/>
</dbReference>
<keyword evidence="11" id="KW-0378">Hydrolase</keyword>
<dbReference type="EMBL" id="ML210147">
    <property type="protein sequence ID" value="TFK30182.1"/>
    <property type="molecule type" value="Genomic_DNA"/>
</dbReference>
<dbReference type="PANTHER" id="PTHR46765">
    <property type="entry name" value="P-LOOP CONTAINING NUCLEOSIDE TRIPHOSPHATE HYDROLASES SUPERFAMILY PROTEIN"/>
    <property type="match status" value="1"/>
</dbReference>
<proteinExistence type="inferred from homology"/>
<feature type="compositionally biased region" description="Basic and acidic residues" evidence="9">
    <location>
        <begin position="768"/>
        <end position="778"/>
    </location>
</feature>
<feature type="region of interest" description="Disordered" evidence="9">
    <location>
        <begin position="737"/>
        <end position="811"/>
    </location>
</feature>
<evidence type="ECO:0000256" key="8">
    <source>
        <dbReference type="ARBA" id="ARBA00043975"/>
    </source>
</evidence>
<keyword evidence="6" id="KW-0539">Nucleus</keyword>
<dbReference type="Gene3D" id="3.40.50.300">
    <property type="entry name" value="P-loop containing nucleotide triphosphate hydrolases"/>
    <property type="match status" value="1"/>
</dbReference>
<keyword evidence="4" id="KW-0067">ATP-binding</keyword>
<evidence type="ECO:0000256" key="1">
    <source>
        <dbReference type="ARBA" id="ARBA00004123"/>
    </source>
</evidence>
<dbReference type="InterPro" id="IPR003593">
    <property type="entry name" value="AAA+_ATPase"/>
</dbReference>
<keyword evidence="12" id="KW-1185">Reference proteome</keyword>
<comment type="subcellular location">
    <subcellularLocation>
        <location evidence="1">Nucleus</location>
    </subcellularLocation>
</comment>
<dbReference type="GO" id="GO:0005524">
    <property type="term" value="F:ATP binding"/>
    <property type="evidence" value="ECO:0007669"/>
    <property type="project" value="UniProtKB-KW"/>
</dbReference>
<dbReference type="STRING" id="230819.A0A5C3LC50"/>
<accession>A0A5C3LC50</accession>
<protein>
    <submittedName>
        <fullName evidence="11">P-loop containing nucleoside triphosphate hydrolase protein</fullName>
    </submittedName>
</protein>
<reference evidence="11 12" key="1">
    <citation type="journal article" date="2019" name="Nat. Ecol. Evol.">
        <title>Megaphylogeny resolves global patterns of mushroom evolution.</title>
        <authorList>
            <person name="Varga T."/>
            <person name="Krizsan K."/>
            <person name="Foldi C."/>
            <person name="Dima B."/>
            <person name="Sanchez-Garcia M."/>
            <person name="Sanchez-Ramirez S."/>
            <person name="Szollosi G.J."/>
            <person name="Szarkandi J.G."/>
            <person name="Papp V."/>
            <person name="Albert L."/>
            <person name="Andreopoulos W."/>
            <person name="Angelini C."/>
            <person name="Antonin V."/>
            <person name="Barry K.W."/>
            <person name="Bougher N.L."/>
            <person name="Buchanan P."/>
            <person name="Buyck B."/>
            <person name="Bense V."/>
            <person name="Catcheside P."/>
            <person name="Chovatia M."/>
            <person name="Cooper J."/>
            <person name="Damon W."/>
            <person name="Desjardin D."/>
            <person name="Finy P."/>
            <person name="Geml J."/>
            <person name="Haridas S."/>
            <person name="Hughes K."/>
            <person name="Justo A."/>
            <person name="Karasinski D."/>
            <person name="Kautmanova I."/>
            <person name="Kiss B."/>
            <person name="Kocsube S."/>
            <person name="Kotiranta H."/>
            <person name="LaButti K.M."/>
            <person name="Lechner B.E."/>
            <person name="Liimatainen K."/>
            <person name="Lipzen A."/>
            <person name="Lukacs Z."/>
            <person name="Mihaltcheva S."/>
            <person name="Morgado L.N."/>
            <person name="Niskanen T."/>
            <person name="Noordeloos M.E."/>
            <person name="Ohm R.A."/>
            <person name="Ortiz-Santana B."/>
            <person name="Ovrebo C."/>
            <person name="Racz N."/>
            <person name="Riley R."/>
            <person name="Savchenko A."/>
            <person name="Shiryaev A."/>
            <person name="Soop K."/>
            <person name="Spirin V."/>
            <person name="Szebenyi C."/>
            <person name="Tomsovsky M."/>
            <person name="Tulloss R.E."/>
            <person name="Uehling J."/>
            <person name="Grigoriev I.V."/>
            <person name="Vagvolgyi C."/>
            <person name="Papp T."/>
            <person name="Martin F.M."/>
            <person name="Miettinen O."/>
            <person name="Hibbett D.S."/>
            <person name="Nagy L.G."/>
        </authorList>
    </citation>
    <scope>NUCLEOTIDE SEQUENCE [LARGE SCALE GENOMIC DNA]</scope>
    <source>
        <strain evidence="11 12">CBS 121175</strain>
    </source>
</reference>
<dbReference type="CDD" id="cd18140">
    <property type="entry name" value="HLD_clamp_RFC"/>
    <property type="match status" value="1"/>
</dbReference>
<dbReference type="InterPro" id="IPR027417">
    <property type="entry name" value="P-loop_NTPase"/>
</dbReference>
<keyword evidence="3" id="KW-0547">Nucleotide-binding</keyword>
<dbReference type="GO" id="GO:0005634">
    <property type="term" value="C:nucleus"/>
    <property type="evidence" value="ECO:0007669"/>
    <property type="project" value="UniProtKB-SubCell"/>
</dbReference>
<dbReference type="GO" id="GO:0016887">
    <property type="term" value="F:ATP hydrolysis activity"/>
    <property type="evidence" value="ECO:0007669"/>
    <property type="project" value="InterPro"/>
</dbReference>
<name>A0A5C3LC50_COPMA</name>
<dbReference type="SMART" id="SM00382">
    <property type="entry name" value="AAA"/>
    <property type="match status" value="1"/>
</dbReference>
<evidence type="ECO:0000256" key="7">
    <source>
        <dbReference type="ARBA" id="ARBA00023306"/>
    </source>
</evidence>
<dbReference type="InterPro" id="IPR047854">
    <property type="entry name" value="RFC_lid"/>
</dbReference>
<evidence type="ECO:0000256" key="6">
    <source>
        <dbReference type="ARBA" id="ARBA00023242"/>
    </source>
</evidence>
<dbReference type="InterPro" id="IPR003959">
    <property type="entry name" value="ATPase_AAA_core"/>
</dbReference>
<dbReference type="PANTHER" id="PTHR46765:SF1">
    <property type="entry name" value="P-LOOP CONTAINING NUCLEOSIDE TRIPHOSPHATE HYDROLASES SUPERFAMILY PROTEIN"/>
    <property type="match status" value="1"/>
</dbReference>
<dbReference type="GO" id="GO:0006260">
    <property type="term" value="P:DNA replication"/>
    <property type="evidence" value="ECO:0007669"/>
    <property type="project" value="UniProtKB-KW"/>
</dbReference>
<dbReference type="AlphaFoldDB" id="A0A5C3LC50"/>
<dbReference type="GO" id="GO:0003677">
    <property type="term" value="F:DNA binding"/>
    <property type="evidence" value="ECO:0007669"/>
    <property type="project" value="UniProtKB-KW"/>
</dbReference>
<evidence type="ECO:0000256" key="4">
    <source>
        <dbReference type="ARBA" id="ARBA00022840"/>
    </source>
</evidence>
<dbReference type="SUPFAM" id="SSF52540">
    <property type="entry name" value="P-loop containing nucleoside triphosphate hydrolases"/>
    <property type="match status" value="1"/>
</dbReference>
<evidence type="ECO:0000313" key="12">
    <source>
        <dbReference type="Proteomes" id="UP000307440"/>
    </source>
</evidence>
<keyword evidence="7" id="KW-0131">Cell cycle</keyword>
<evidence type="ECO:0000256" key="2">
    <source>
        <dbReference type="ARBA" id="ARBA00022705"/>
    </source>
</evidence>
<keyword evidence="2" id="KW-0235">DNA replication</keyword>
<feature type="compositionally biased region" description="Polar residues" evidence="9">
    <location>
        <begin position="786"/>
        <end position="804"/>
    </location>
</feature>
<evidence type="ECO:0000259" key="10">
    <source>
        <dbReference type="SMART" id="SM00382"/>
    </source>
</evidence>
<keyword evidence="5" id="KW-0238">DNA-binding</keyword>
<dbReference type="Proteomes" id="UP000307440">
    <property type="component" value="Unassembled WGS sequence"/>
</dbReference>
<evidence type="ECO:0000313" key="11">
    <source>
        <dbReference type="EMBL" id="TFK30182.1"/>
    </source>
</evidence>
<dbReference type="Gene3D" id="1.10.8.60">
    <property type="match status" value="1"/>
</dbReference>
<feature type="region of interest" description="Disordered" evidence="9">
    <location>
        <begin position="75"/>
        <end position="96"/>
    </location>
</feature>
<sequence length="839" mass="93833">MGLQSTGLLGGTSVSEDLSTLSELETQFLGRSAGFTSSFGVPALLSSCADTAQTILIEEFEGHSSFGVQTQLSTPAFKSPAPLPEDSDDDLSNAEEPLGLPAFLSVTGSSSSNSQSIRVTTFSGKTMHIKRKVKRRNETTRISSAPKIGSLLDVPIHRMLGNLSREKALELQAEHVSDSHGPQQSESKDVEDQLWVDRYRPKKFTDLLGNERASREAMTWLKQWDWCVFGRNKVKKRARIDEEEVNDDEYRRPREKYLLLSGPPGLGKTTLAHVIAKQAGYEVLEINASDARSGNVIDDRIRPTLEAGSTVGSSKPVLIIIDEIDGATGSGDNSNTFIHKLVQLTQVRQRRKQQQGKRDPHAPRPILRPIICICNDINASSIAKLRPHALQIRFNKPSDVQTVKRLREICETEALRADARALATLVSVAKGDLRGCLNTLQFIKSKSENVTETVIRKATVGMKESDSSVQSVINSLFTALSKKRVKDLGLLDSEERTYIPRLHHEIDACGRETRIATACFGHYATLRHHDASLSRHEKAIHWLTTFDTLSSSMYGEADFSLQHYLPYMLIPFFPLFKERGGERVERNNEDWEHLQVLRTNEEIYKTLGRNLRAAAVRNNGDFRHFGETPTLQTEFAPLINRIISPPLRPVNSQVIKADEKALLDRLVQIMAAVELRFIREWGEDGKSTYRLEPPIDVFITYDGKRAGDIPVSRYAVRHLVAWEVDAKLTERDSEYVEKGKRLKHPFGTSKRGRGEDEVDDGGPQAKRSRLDAFADKQPTDFFGRPLTSQTTKAPNSSTGSNNKSAQERESVDKPYQVAYKFKEGNSAAVRRFVKVGAFL</sequence>